<keyword evidence="2 3" id="KW-0378">Hydrolase</keyword>
<dbReference type="SUPFAM" id="SSF55909">
    <property type="entry name" value="Pentein"/>
    <property type="match status" value="1"/>
</dbReference>
<dbReference type="Proteomes" id="UP001500320">
    <property type="component" value="Unassembled WGS sequence"/>
</dbReference>
<sequence>MPFHVDSEVGRLRQVILHRPALALKRLTPSNKDDLLFDDVLWVQRAMEEHEEWQQVLRDRGITVHLLSDIMRTITEIPEARKHILDGSIDARWFGPLATDAIRNTLDSMDAATLQPFLTGGLTKREFLEFSSEPRSLTFHTMGMDDFVLPPLPNHLFTRDTSCWIYNGVSVNAMRKKARQRETVNYEAVYRYHPMFAGGYDRPDAEDGYHVWMPGTAAAPATIEGGDVLVIGRGAVLVGMSERTQPQAVEMLACSLFAKGGARRIVALDLPKARAFMHLDTVMTQVDADTFTKYAGLGMLPSHTIEPGDNEKELKITDHAPEDMHKAIAAALDLDDIRVLTAVQDVHAAEREQWDDGCNVLAIEPGVVVAYERNTTTNNHLRANGIEVVTIRGSELGRGRGGPRCMSCPIERDGI</sequence>
<dbReference type="EMBL" id="BAAAUT010000046">
    <property type="protein sequence ID" value="GAA3153731.1"/>
    <property type="molecule type" value="Genomic_DNA"/>
</dbReference>
<dbReference type="PANTHER" id="PTHR47271">
    <property type="entry name" value="ARGININE DEIMINASE"/>
    <property type="match status" value="1"/>
</dbReference>
<comment type="subcellular location">
    <subcellularLocation>
        <location evidence="3">Cytoplasm</location>
    </subcellularLocation>
</comment>
<dbReference type="EC" id="3.5.3.6" evidence="3"/>
<dbReference type="RefSeq" id="WP_344863655.1">
    <property type="nucleotide sequence ID" value="NZ_BAAAUT010000046.1"/>
</dbReference>
<comment type="caution">
    <text evidence="4">The sequence shown here is derived from an EMBL/GenBank/DDBJ whole genome shotgun (WGS) entry which is preliminary data.</text>
</comment>
<protein>
    <recommendedName>
        <fullName evidence="3">Arginine deiminase</fullName>
        <shortName evidence="3">ADI</shortName>
        <ecNumber evidence="3">3.5.3.6</ecNumber>
    </recommendedName>
    <alternativeName>
        <fullName evidence="3">Arginine dihydrolase</fullName>
        <shortName evidence="3">AD</shortName>
    </alternativeName>
</protein>
<organism evidence="4 5">
    <name type="scientific">Planomonospora alba</name>
    <dbReference type="NCBI Taxonomy" id="161354"/>
    <lineage>
        <taxon>Bacteria</taxon>
        <taxon>Bacillati</taxon>
        <taxon>Actinomycetota</taxon>
        <taxon>Actinomycetes</taxon>
        <taxon>Streptosporangiales</taxon>
        <taxon>Streptosporangiaceae</taxon>
        <taxon>Planomonospora</taxon>
    </lineage>
</organism>
<dbReference type="NCBIfam" id="NF002381">
    <property type="entry name" value="PRK01388.1"/>
    <property type="match status" value="1"/>
</dbReference>
<evidence type="ECO:0000256" key="3">
    <source>
        <dbReference type="HAMAP-Rule" id="MF_00242"/>
    </source>
</evidence>
<name>A0ABP6NMY8_9ACTN</name>
<evidence type="ECO:0000256" key="1">
    <source>
        <dbReference type="ARBA" id="ARBA00010206"/>
    </source>
</evidence>
<dbReference type="PIRSF" id="PIRSF006356">
    <property type="entry name" value="Arg_deiminase"/>
    <property type="match status" value="1"/>
</dbReference>
<keyword evidence="3" id="KW-0963">Cytoplasm</keyword>
<dbReference type="PANTHER" id="PTHR47271:SF2">
    <property type="entry name" value="ARGININE DEIMINASE"/>
    <property type="match status" value="1"/>
</dbReference>
<proteinExistence type="inferred from homology"/>
<evidence type="ECO:0000256" key="2">
    <source>
        <dbReference type="ARBA" id="ARBA00022801"/>
    </source>
</evidence>
<dbReference type="PRINTS" id="PR01466">
    <property type="entry name" value="ARGDEIMINASE"/>
</dbReference>
<gene>
    <name evidence="3" type="primary">arcA</name>
    <name evidence="4" type="ORF">GCM10010466_50860</name>
</gene>
<dbReference type="Pfam" id="PF02274">
    <property type="entry name" value="ADI"/>
    <property type="match status" value="1"/>
</dbReference>
<keyword evidence="3" id="KW-0056">Arginine metabolism</keyword>
<evidence type="ECO:0000313" key="5">
    <source>
        <dbReference type="Proteomes" id="UP001500320"/>
    </source>
</evidence>
<dbReference type="Gene3D" id="1.10.3930.10">
    <property type="entry name" value="Arginine deiminase"/>
    <property type="match status" value="1"/>
</dbReference>
<reference evidence="5" key="1">
    <citation type="journal article" date="2019" name="Int. J. Syst. Evol. Microbiol.">
        <title>The Global Catalogue of Microorganisms (GCM) 10K type strain sequencing project: providing services to taxonomists for standard genome sequencing and annotation.</title>
        <authorList>
            <consortium name="The Broad Institute Genomics Platform"/>
            <consortium name="The Broad Institute Genome Sequencing Center for Infectious Disease"/>
            <person name="Wu L."/>
            <person name="Ma J."/>
        </authorList>
    </citation>
    <scope>NUCLEOTIDE SEQUENCE [LARGE SCALE GENOMIC DNA]</scope>
    <source>
        <strain evidence="5">JCM 9373</strain>
    </source>
</reference>
<accession>A0ABP6NMY8</accession>
<keyword evidence="5" id="KW-1185">Reference proteome</keyword>
<feature type="active site" description="Amidino-cysteine intermediate" evidence="3">
    <location>
        <position position="405"/>
    </location>
</feature>
<dbReference type="Gene3D" id="3.75.10.10">
    <property type="entry name" value="L-arginine/glycine Amidinotransferase, Chain A"/>
    <property type="match status" value="1"/>
</dbReference>
<dbReference type="InterPro" id="IPR003876">
    <property type="entry name" value="Arg_deiminase"/>
</dbReference>
<comment type="similarity">
    <text evidence="1 3">Belongs to the arginine deiminase family.</text>
</comment>
<comment type="catalytic activity">
    <reaction evidence="3">
        <text>L-arginine + H2O = L-citrulline + NH4(+)</text>
        <dbReference type="Rhea" id="RHEA:19597"/>
        <dbReference type="ChEBI" id="CHEBI:15377"/>
        <dbReference type="ChEBI" id="CHEBI:28938"/>
        <dbReference type="ChEBI" id="CHEBI:32682"/>
        <dbReference type="ChEBI" id="CHEBI:57743"/>
        <dbReference type="EC" id="3.5.3.6"/>
    </reaction>
</comment>
<dbReference type="HAMAP" id="MF_00242">
    <property type="entry name" value="Arg_deiminase"/>
    <property type="match status" value="1"/>
</dbReference>
<comment type="pathway">
    <text evidence="3">Amino-acid degradation; L-arginine degradation via ADI pathway; carbamoyl phosphate from L-arginine: step 1/2.</text>
</comment>
<evidence type="ECO:0000313" key="4">
    <source>
        <dbReference type="EMBL" id="GAA3153731.1"/>
    </source>
</evidence>